<evidence type="ECO:0000313" key="3">
    <source>
        <dbReference type="EMBL" id="OAV60277.1"/>
    </source>
</evidence>
<dbReference type="InterPro" id="IPR002656">
    <property type="entry name" value="Acyl_transf_3_dom"/>
</dbReference>
<keyword evidence="4" id="KW-1185">Reference proteome</keyword>
<reference evidence="3 4" key="1">
    <citation type="submission" date="2016-04" db="EMBL/GenBank/DDBJ databases">
        <title>First whole genome shotgun sequence of the bacterium Enteractinococcus sp. strain UASWS1574.</title>
        <authorList>
            <person name="Crovadore J."/>
            <person name="Chablais R."/>
            <person name="Lefort F."/>
        </authorList>
    </citation>
    <scope>NUCLEOTIDE SEQUENCE [LARGE SCALE GENOMIC DNA]</scope>
    <source>
        <strain evidence="3 4">UASWS1574</strain>
    </source>
</reference>
<accession>A0A1B7LYH1</accession>
<keyword evidence="1" id="KW-0812">Transmembrane</keyword>
<feature type="transmembrane region" description="Helical" evidence="1">
    <location>
        <begin position="208"/>
        <end position="226"/>
    </location>
</feature>
<proteinExistence type="predicted"/>
<dbReference type="GO" id="GO:0016747">
    <property type="term" value="F:acyltransferase activity, transferring groups other than amino-acyl groups"/>
    <property type="evidence" value="ECO:0007669"/>
    <property type="project" value="InterPro"/>
</dbReference>
<evidence type="ECO:0000256" key="1">
    <source>
        <dbReference type="SAM" id="Phobius"/>
    </source>
</evidence>
<feature type="transmembrane region" description="Helical" evidence="1">
    <location>
        <begin position="12"/>
        <end position="30"/>
    </location>
</feature>
<feature type="transmembrane region" description="Helical" evidence="1">
    <location>
        <begin position="280"/>
        <end position="299"/>
    </location>
</feature>
<keyword evidence="1" id="KW-0472">Membrane</keyword>
<dbReference type="OrthoDB" id="3746662at2"/>
<dbReference type="AlphaFoldDB" id="A0A1B7LYH1"/>
<dbReference type="STRING" id="1837282.A6F49_12960"/>
<feature type="transmembrane region" description="Helical" evidence="1">
    <location>
        <begin position="172"/>
        <end position="188"/>
    </location>
</feature>
<dbReference type="PANTHER" id="PTHR37312:SF1">
    <property type="entry name" value="MEMBRANE-BOUND ACYLTRANSFERASE YKRP-RELATED"/>
    <property type="match status" value="1"/>
</dbReference>
<evidence type="ECO:0000313" key="4">
    <source>
        <dbReference type="Proteomes" id="UP000078292"/>
    </source>
</evidence>
<dbReference type="Pfam" id="PF01757">
    <property type="entry name" value="Acyl_transf_3"/>
    <property type="match status" value="1"/>
</dbReference>
<protein>
    <recommendedName>
        <fullName evidence="2">Acyltransferase 3 domain-containing protein</fullName>
    </recommendedName>
</protein>
<feature type="transmembrane region" description="Helical" evidence="1">
    <location>
        <begin position="238"/>
        <end position="260"/>
    </location>
</feature>
<keyword evidence="1" id="KW-1133">Transmembrane helix</keyword>
<feature type="transmembrane region" description="Helical" evidence="1">
    <location>
        <begin position="111"/>
        <end position="129"/>
    </location>
</feature>
<feature type="transmembrane region" description="Helical" evidence="1">
    <location>
        <begin position="311"/>
        <end position="329"/>
    </location>
</feature>
<name>A0A1B7LYH1_9MICC</name>
<gene>
    <name evidence="3" type="ORF">A6F49_12960</name>
</gene>
<evidence type="ECO:0000259" key="2">
    <source>
        <dbReference type="Pfam" id="PF01757"/>
    </source>
</evidence>
<dbReference type="Proteomes" id="UP000078292">
    <property type="component" value="Unassembled WGS sequence"/>
</dbReference>
<feature type="transmembrane region" description="Helical" evidence="1">
    <location>
        <begin position="136"/>
        <end position="160"/>
    </location>
</feature>
<sequence length="354" mass="39336">MTTTRPARNVGIDLLRVFSIIMVVVGHAGYFPNAELLTIWRMPLFFMLSGFFFTPGRTLFSEFSRRWDTLIVPYLAWSVIISVWLIVAEWGQHDVILDHLHTGWSGGARQSIFWMAAWFITTLAGATLLRRFLEPLGSAVVWTVAILGVLTSYACYRLVINGVFETHPLVETPLRLGLAWPVMFYLLVGEQLRKLLMPLVRRYSSHVLATLGLALVVTALGITYATEVRAHYIQVGDFGTILLTPLIATVVTAGFILIFATWVNDGLQKFPTAQASVSRLVRTGTAVVFFHGLVLVWMHQNGFGDDSLTHLLLRMGVALVISFIVGLLINTTPAARLLSGAPRESGLLRSRIKV</sequence>
<dbReference type="InterPro" id="IPR052734">
    <property type="entry name" value="Nod_factor_acetyltransferase"/>
</dbReference>
<feature type="domain" description="Acyltransferase 3" evidence="2">
    <location>
        <begin position="10"/>
        <end position="326"/>
    </location>
</feature>
<dbReference type="EMBL" id="LXEY01000020">
    <property type="protein sequence ID" value="OAV60277.1"/>
    <property type="molecule type" value="Genomic_DNA"/>
</dbReference>
<feature type="transmembrane region" description="Helical" evidence="1">
    <location>
        <begin position="42"/>
        <end position="60"/>
    </location>
</feature>
<dbReference type="PANTHER" id="PTHR37312">
    <property type="entry name" value="MEMBRANE-BOUND ACYLTRANSFERASE YKRP-RELATED"/>
    <property type="match status" value="1"/>
</dbReference>
<dbReference type="RefSeq" id="WP_052504667.1">
    <property type="nucleotide sequence ID" value="NZ_LXEY01000020.1"/>
</dbReference>
<feature type="transmembrane region" description="Helical" evidence="1">
    <location>
        <begin position="72"/>
        <end position="91"/>
    </location>
</feature>
<comment type="caution">
    <text evidence="3">The sequence shown here is derived from an EMBL/GenBank/DDBJ whole genome shotgun (WGS) entry which is preliminary data.</text>
</comment>
<organism evidence="3 4">
    <name type="scientific">Enteractinococcus helveticum</name>
    <dbReference type="NCBI Taxonomy" id="1837282"/>
    <lineage>
        <taxon>Bacteria</taxon>
        <taxon>Bacillati</taxon>
        <taxon>Actinomycetota</taxon>
        <taxon>Actinomycetes</taxon>
        <taxon>Micrococcales</taxon>
        <taxon>Micrococcaceae</taxon>
    </lineage>
</organism>